<reference evidence="1 2" key="1">
    <citation type="submission" date="2019-04" db="EMBL/GenBank/DDBJ databases">
        <title>Novel bacteriophages capable of disrupting biofilms from clinical strains of Aeromonas hydrophila with intrinsic antibiotic resistance.</title>
        <authorList>
            <person name="Kabwe M."/>
            <person name="Brown T.L."/>
            <person name="Speirs L."/>
            <person name="Ku H."/>
            <person name="Leach M."/>
            <person name="Chan H.T."/>
            <person name="Petrovski S."/>
            <person name="Lock P."/>
            <person name="Tucci J."/>
        </authorList>
    </citation>
    <scope>NUCLEOTIDE SEQUENCE [LARGE SCALE GENOMIC DNA]</scope>
</reference>
<dbReference type="Proteomes" id="UP000319466">
    <property type="component" value="Segment"/>
</dbReference>
<gene>
    <name evidence="1" type="ORF">LAh6_8</name>
</gene>
<sequence>MPEMKHIIYKVKQLMEGEDSLSFILDEIKKDIALDIIRTDFKEKERREELYMLTKAIEELTKKLQEYVNLVEEN</sequence>
<organism evidence="1 2">
    <name type="scientific">Aeromonas phage LAh_6</name>
    <dbReference type="NCBI Taxonomy" id="2591030"/>
    <lineage>
        <taxon>Viruses</taxon>
        <taxon>Duplodnaviria</taxon>
        <taxon>Heunggongvirae</taxon>
        <taxon>Uroviricota</taxon>
        <taxon>Caudoviricetes</taxon>
        <taxon>Grimontviridae</taxon>
        <taxon>Lahexavirus</taxon>
        <taxon>Lahexavirus LAh6</taxon>
    </lineage>
</organism>
<dbReference type="EMBL" id="MK838112">
    <property type="protein sequence ID" value="QDH46595.1"/>
    <property type="molecule type" value="Genomic_DNA"/>
</dbReference>
<proteinExistence type="predicted"/>
<evidence type="ECO:0000313" key="2">
    <source>
        <dbReference type="Proteomes" id="UP000319466"/>
    </source>
</evidence>
<accession>A0A514A032</accession>
<protein>
    <submittedName>
        <fullName evidence="1">Uncharacterized protein</fullName>
    </submittedName>
</protein>
<name>A0A514A032_9CAUD</name>
<keyword evidence="2" id="KW-1185">Reference proteome</keyword>
<evidence type="ECO:0000313" key="1">
    <source>
        <dbReference type="EMBL" id="QDH46595.1"/>
    </source>
</evidence>